<proteinExistence type="predicted"/>
<name>A0A9E8HNM0_9ALTE</name>
<feature type="domain" description="PLD phosphodiesterase" evidence="1">
    <location>
        <begin position="201"/>
        <end position="233"/>
    </location>
</feature>
<evidence type="ECO:0000259" key="1">
    <source>
        <dbReference type="PROSITE" id="PS50035"/>
    </source>
</evidence>
<gene>
    <name evidence="2" type="ORF">NNL22_06600</name>
</gene>
<protein>
    <submittedName>
        <fullName evidence="2">Phospholipase D-like domain-containing protein</fullName>
    </submittedName>
</protein>
<evidence type="ECO:0000313" key="3">
    <source>
        <dbReference type="Proteomes" id="UP001164472"/>
    </source>
</evidence>
<evidence type="ECO:0000313" key="2">
    <source>
        <dbReference type="EMBL" id="UZW76246.1"/>
    </source>
</evidence>
<dbReference type="SUPFAM" id="SSF56024">
    <property type="entry name" value="Phospholipase D/nuclease"/>
    <property type="match status" value="2"/>
</dbReference>
<dbReference type="SMART" id="SM00155">
    <property type="entry name" value="PLDc"/>
    <property type="match status" value="2"/>
</dbReference>
<dbReference type="PROSITE" id="PS51257">
    <property type="entry name" value="PROKAR_LIPOPROTEIN"/>
    <property type="match status" value="1"/>
</dbReference>
<dbReference type="EMBL" id="CP101527">
    <property type="protein sequence ID" value="UZW76246.1"/>
    <property type="molecule type" value="Genomic_DNA"/>
</dbReference>
<dbReference type="Proteomes" id="UP001164472">
    <property type="component" value="Chromosome"/>
</dbReference>
<dbReference type="GO" id="GO:0030572">
    <property type="term" value="F:phosphatidyltransferase activity"/>
    <property type="evidence" value="ECO:0007669"/>
    <property type="project" value="UniProtKB-ARBA"/>
</dbReference>
<dbReference type="PROSITE" id="PS50035">
    <property type="entry name" value="PLD"/>
    <property type="match status" value="1"/>
</dbReference>
<sequence length="619" mass="69773">MNDIKYFLLCLVTLAIVGCNSIQHQLVTQCPSGTLNLPDCPPEDAVDDDTINEIYERRSWVPPSKLEVDPIILGEQAQIPVNSSRIKVIGPSHEDAMRSLATKIWLIDHAQHTIDITYYIFKTDLVGYAILGALCNAVERGVDVRIMVDSIGSLSPGHSALRAVETCTENAGFVRNTNGQITTKKARAQVVVFNAITKFQFNRRSHDKLLVIDGSFPAKAVVMTGGRNISLDYYGIKKDGSPDLDVFRDLEILSLSGEQSSNEKHTVGMVSEIYYSLLFSHTGNRRITPYEASDEFDKGKYQNRYISHRIKAQKSLATIKAFPEIEKQLNSMPDYMNQGFEDAQVRLSHQLSNLTNKAVTTNVVENLERNPNSILYLLSKVLVDLKAAGITSGSLQIVSPYLFSGQYFDEEGTLIYDGAEETLEWLNENPDLKLEVITNSVLTSDNFFTQAIIDMGMAPRFLLTPELQKVWLASTKEGEFNPDIVESEEWKQLINHPQIFFYQTGRLDSDILGGDQHYGKLHAKFIYGEEVGFVGTSNFDYRSNLYNNEMGFFYQGRNVSNDLATVFEQLKATSYRWGTPEWLEMRKKVMESDSSKASPARKQRSIYKTVRALGLEYLL</sequence>
<dbReference type="Gene3D" id="3.30.870.10">
    <property type="entry name" value="Endonuclease Chain A"/>
    <property type="match status" value="2"/>
</dbReference>
<dbReference type="GO" id="GO:0032049">
    <property type="term" value="P:cardiolipin biosynthetic process"/>
    <property type="evidence" value="ECO:0007669"/>
    <property type="project" value="UniProtKB-ARBA"/>
</dbReference>
<dbReference type="KEGG" id="asem:NNL22_06600"/>
<dbReference type="AlphaFoldDB" id="A0A9E8HNM0"/>
<dbReference type="RefSeq" id="WP_251812118.1">
    <property type="nucleotide sequence ID" value="NZ_CP101527.1"/>
</dbReference>
<dbReference type="InterPro" id="IPR001736">
    <property type="entry name" value="PLipase_D/transphosphatidylase"/>
</dbReference>
<accession>A0A9E8HNM0</accession>
<keyword evidence="3" id="KW-1185">Reference proteome</keyword>
<organism evidence="2 3">
    <name type="scientific">Alkalimarinus sediminis</name>
    <dbReference type="NCBI Taxonomy" id="1632866"/>
    <lineage>
        <taxon>Bacteria</taxon>
        <taxon>Pseudomonadati</taxon>
        <taxon>Pseudomonadota</taxon>
        <taxon>Gammaproteobacteria</taxon>
        <taxon>Alteromonadales</taxon>
        <taxon>Alteromonadaceae</taxon>
        <taxon>Alkalimarinus</taxon>
    </lineage>
</organism>
<dbReference type="PANTHER" id="PTHR21248">
    <property type="entry name" value="CARDIOLIPIN SYNTHASE"/>
    <property type="match status" value="1"/>
</dbReference>
<reference evidence="2" key="1">
    <citation type="submission" date="2022-07" db="EMBL/GenBank/DDBJ databases">
        <title>Alkalimarinus sp. nov., isolated from gut of a Alitta virens.</title>
        <authorList>
            <person name="Yang A.I."/>
            <person name="Shin N.-R."/>
        </authorList>
    </citation>
    <scope>NUCLEOTIDE SEQUENCE</scope>
    <source>
        <strain evidence="2">FA028</strain>
    </source>
</reference>
<dbReference type="PANTHER" id="PTHR21248:SF12">
    <property type="entry name" value="CARDIOLIPIN SYNTHASE C"/>
    <property type="match status" value="1"/>
</dbReference>
<dbReference type="InterPro" id="IPR025202">
    <property type="entry name" value="PLD-like_dom"/>
</dbReference>
<dbReference type="Pfam" id="PF13091">
    <property type="entry name" value="PLDc_2"/>
    <property type="match status" value="1"/>
</dbReference>